<dbReference type="Pfam" id="PF14112">
    <property type="entry name" value="DUF4284"/>
    <property type="match status" value="1"/>
</dbReference>
<keyword evidence="2" id="KW-1185">Reference proteome</keyword>
<name>A0A2S1QVH9_9FLAO</name>
<dbReference type="Proteomes" id="UP000244929">
    <property type="component" value="Chromosome"/>
</dbReference>
<dbReference type="EMBL" id="CP029186">
    <property type="protein sequence ID" value="AWH84395.1"/>
    <property type="molecule type" value="Genomic_DNA"/>
</dbReference>
<evidence type="ECO:0000313" key="1">
    <source>
        <dbReference type="EMBL" id="AWH84395.1"/>
    </source>
</evidence>
<sequence>MEEENKVSVWLGKLDNQEKFKEYISEIYDDEGQMMSGFMNDFEIKFYDSQFLEALFEASANKDEALKSFSYSQNFLDKLPLENLSHYNCFLLIYNFNYVGQVDKAGSFKYIGTFAY</sequence>
<dbReference type="KEGG" id="falb:HYN59_04365"/>
<dbReference type="OrthoDB" id="1452552at2"/>
<proteinExistence type="predicted"/>
<evidence type="ECO:0008006" key="3">
    <source>
        <dbReference type="Google" id="ProtNLM"/>
    </source>
</evidence>
<dbReference type="AlphaFoldDB" id="A0A2S1QVH9"/>
<evidence type="ECO:0000313" key="2">
    <source>
        <dbReference type="Proteomes" id="UP000244929"/>
    </source>
</evidence>
<reference evidence="1 2" key="1">
    <citation type="submission" date="2018-04" db="EMBL/GenBank/DDBJ databases">
        <title>Genome sequencing of Flavobacterium sp. HYN0059.</title>
        <authorList>
            <person name="Yi H."/>
            <person name="Baek C."/>
        </authorList>
    </citation>
    <scope>NUCLEOTIDE SEQUENCE [LARGE SCALE GENOMIC DNA]</scope>
    <source>
        <strain evidence="1 2">HYN0059</strain>
    </source>
</reference>
<accession>A0A2S1QVH9</accession>
<organism evidence="1 2">
    <name type="scientific">Flavobacterium album</name>
    <dbReference type="NCBI Taxonomy" id="2175091"/>
    <lineage>
        <taxon>Bacteria</taxon>
        <taxon>Pseudomonadati</taxon>
        <taxon>Bacteroidota</taxon>
        <taxon>Flavobacteriia</taxon>
        <taxon>Flavobacteriales</taxon>
        <taxon>Flavobacteriaceae</taxon>
        <taxon>Flavobacterium</taxon>
    </lineage>
</organism>
<protein>
    <recommendedName>
        <fullName evidence="3">Immunity protein 22</fullName>
    </recommendedName>
</protein>
<gene>
    <name evidence="1" type="ORF">HYN59_04365</name>
</gene>
<dbReference type="InterPro" id="IPR025560">
    <property type="entry name" value="Imm22"/>
</dbReference>
<dbReference type="RefSeq" id="WP_108777101.1">
    <property type="nucleotide sequence ID" value="NZ_CP029186.1"/>
</dbReference>